<organism evidence="1 2">
    <name type="scientific">Dyadobacter luticola</name>
    <dbReference type="NCBI Taxonomy" id="1979387"/>
    <lineage>
        <taxon>Bacteria</taxon>
        <taxon>Pseudomonadati</taxon>
        <taxon>Bacteroidota</taxon>
        <taxon>Cytophagia</taxon>
        <taxon>Cytophagales</taxon>
        <taxon>Spirosomataceae</taxon>
        <taxon>Dyadobacter</taxon>
    </lineage>
</organism>
<dbReference type="PANTHER" id="PTHR12993">
    <property type="entry name" value="N-ACETYLGLUCOSAMINYL-PHOSPHATIDYLINOSITOL DE-N-ACETYLASE-RELATED"/>
    <property type="match status" value="1"/>
</dbReference>
<evidence type="ECO:0000313" key="1">
    <source>
        <dbReference type="EMBL" id="TLU99560.1"/>
    </source>
</evidence>
<dbReference type="RefSeq" id="WP_138367849.1">
    <property type="nucleotide sequence ID" value="NZ_VCEJ01000005.1"/>
</dbReference>
<dbReference type="PANTHER" id="PTHR12993:SF29">
    <property type="entry name" value="BLR3841 PROTEIN"/>
    <property type="match status" value="1"/>
</dbReference>
<dbReference type="EMBL" id="VCEJ01000005">
    <property type="protein sequence ID" value="TLU99560.1"/>
    <property type="molecule type" value="Genomic_DNA"/>
</dbReference>
<dbReference type="InterPro" id="IPR003737">
    <property type="entry name" value="GlcNAc_PI_deacetylase-related"/>
</dbReference>
<dbReference type="Proteomes" id="UP000306402">
    <property type="component" value="Unassembled WGS sequence"/>
</dbReference>
<dbReference type="Pfam" id="PF02585">
    <property type="entry name" value="PIG-L"/>
    <property type="match status" value="1"/>
</dbReference>
<dbReference type="InterPro" id="IPR024078">
    <property type="entry name" value="LmbE-like_dom_sf"/>
</dbReference>
<comment type="caution">
    <text evidence="1">The sequence shown here is derived from an EMBL/GenBank/DDBJ whole genome shotgun (WGS) entry which is preliminary data.</text>
</comment>
<protein>
    <submittedName>
        <fullName evidence="1">PIG-L family deacetylase</fullName>
    </submittedName>
</protein>
<keyword evidence="2" id="KW-1185">Reference proteome</keyword>
<dbReference type="Gene3D" id="3.40.50.10320">
    <property type="entry name" value="LmbE-like"/>
    <property type="match status" value="1"/>
</dbReference>
<proteinExistence type="predicted"/>
<dbReference type="AlphaFoldDB" id="A0A5R9KTM4"/>
<accession>A0A5R9KTM4</accession>
<dbReference type="SUPFAM" id="SSF102588">
    <property type="entry name" value="LmbE-like"/>
    <property type="match status" value="1"/>
</dbReference>
<reference evidence="1 2" key="1">
    <citation type="submission" date="2019-05" db="EMBL/GenBank/DDBJ databases">
        <authorList>
            <person name="Qu J.-H."/>
        </authorList>
    </citation>
    <scope>NUCLEOTIDE SEQUENCE [LARGE SCALE GENOMIC DNA]</scope>
    <source>
        <strain evidence="1 2">T17</strain>
    </source>
</reference>
<name>A0A5R9KTM4_9BACT</name>
<sequence length="248" mass="27971">MDLISQDDFIRHSRLLGPDQLGMLGRTLIVAPHQDDESLGCGGTIYLLTQLKIPIHVVFISDGSMSHPNSKKFPSDMLVALREEEAVKALSILGVEQKDITFLRLKDSLLPCTETPGFDTAVVAFSKVLSDFNTESIICPWQRDPHKDHRATWQIVDEAVKKCTLSIRQFEYFVWLWERASPGDLPAANEGVIWKVNIEMAKDQKKKAVQAHVSQTTLLIDDDPEGFILSAEVLAHFNTDYEILLERK</sequence>
<dbReference type="OrthoDB" id="9790023at2"/>
<evidence type="ECO:0000313" key="2">
    <source>
        <dbReference type="Proteomes" id="UP000306402"/>
    </source>
</evidence>
<gene>
    <name evidence="1" type="ORF">FEN17_23690</name>
</gene>
<dbReference type="GO" id="GO:0016811">
    <property type="term" value="F:hydrolase activity, acting on carbon-nitrogen (but not peptide) bonds, in linear amides"/>
    <property type="evidence" value="ECO:0007669"/>
    <property type="project" value="TreeGrafter"/>
</dbReference>